<keyword evidence="1" id="KW-1133">Transmembrane helix</keyword>
<keyword evidence="1" id="KW-0472">Membrane</keyword>
<name>A0A1V4JUV1_PATFA</name>
<keyword evidence="1" id="KW-0812">Transmembrane</keyword>
<sequence length="87" mass="10095">MQSAKLDRNSLWNSHYSVGTVLALLWTSFYLSASASHLVYQPNVAMSYFRQSAVEPRYLLDFQWIKVNPQRLCRYQASTVLSGQAWF</sequence>
<reference evidence="2 3" key="1">
    <citation type="submission" date="2016-02" db="EMBL/GenBank/DDBJ databases">
        <title>Band-tailed pigeon sequencing and assembly.</title>
        <authorList>
            <person name="Soares A.E."/>
            <person name="Novak B.J."/>
            <person name="Rice E.S."/>
            <person name="O'Connell B."/>
            <person name="Chang D."/>
            <person name="Weber S."/>
            <person name="Shapiro B."/>
        </authorList>
    </citation>
    <scope>NUCLEOTIDE SEQUENCE [LARGE SCALE GENOMIC DNA]</scope>
    <source>
        <strain evidence="2">BTP2013</strain>
        <tissue evidence="2">Blood</tissue>
    </source>
</reference>
<protein>
    <submittedName>
        <fullName evidence="2">Uncharacterized protein</fullName>
    </submittedName>
</protein>
<proteinExistence type="predicted"/>
<dbReference type="Proteomes" id="UP000190648">
    <property type="component" value="Unassembled WGS sequence"/>
</dbReference>
<organism evidence="2 3">
    <name type="scientific">Patagioenas fasciata monilis</name>
    <dbReference type="NCBI Taxonomy" id="372326"/>
    <lineage>
        <taxon>Eukaryota</taxon>
        <taxon>Metazoa</taxon>
        <taxon>Chordata</taxon>
        <taxon>Craniata</taxon>
        <taxon>Vertebrata</taxon>
        <taxon>Euteleostomi</taxon>
        <taxon>Archelosauria</taxon>
        <taxon>Archosauria</taxon>
        <taxon>Dinosauria</taxon>
        <taxon>Saurischia</taxon>
        <taxon>Theropoda</taxon>
        <taxon>Coelurosauria</taxon>
        <taxon>Aves</taxon>
        <taxon>Neognathae</taxon>
        <taxon>Neoaves</taxon>
        <taxon>Columbimorphae</taxon>
        <taxon>Columbiformes</taxon>
        <taxon>Columbidae</taxon>
        <taxon>Patagioenas</taxon>
    </lineage>
</organism>
<dbReference type="EMBL" id="LSYS01006159">
    <property type="protein sequence ID" value="OPJ75825.1"/>
    <property type="molecule type" value="Genomic_DNA"/>
</dbReference>
<accession>A0A1V4JUV1</accession>
<dbReference type="AlphaFoldDB" id="A0A1V4JUV1"/>
<evidence type="ECO:0000313" key="2">
    <source>
        <dbReference type="EMBL" id="OPJ75825.1"/>
    </source>
</evidence>
<keyword evidence="3" id="KW-1185">Reference proteome</keyword>
<comment type="caution">
    <text evidence="2">The sequence shown here is derived from an EMBL/GenBank/DDBJ whole genome shotgun (WGS) entry which is preliminary data.</text>
</comment>
<feature type="transmembrane region" description="Helical" evidence="1">
    <location>
        <begin position="20"/>
        <end position="40"/>
    </location>
</feature>
<evidence type="ECO:0000256" key="1">
    <source>
        <dbReference type="SAM" id="Phobius"/>
    </source>
</evidence>
<gene>
    <name evidence="2" type="ORF">AV530_011976</name>
</gene>
<evidence type="ECO:0000313" key="3">
    <source>
        <dbReference type="Proteomes" id="UP000190648"/>
    </source>
</evidence>